<dbReference type="Proteomes" id="UP000029980">
    <property type="component" value="Chromosome"/>
</dbReference>
<dbReference type="STRING" id="1505907.TEU_03045"/>
<name>A0A097QSF6_9EURY</name>
<dbReference type="HOGENOM" id="CLU_078977_0_0_2"/>
<keyword evidence="1" id="KW-1133">Transmembrane helix</keyword>
<feature type="transmembrane region" description="Helical" evidence="1">
    <location>
        <begin position="311"/>
        <end position="330"/>
    </location>
</feature>
<evidence type="ECO:0000313" key="3">
    <source>
        <dbReference type="Proteomes" id="UP000029980"/>
    </source>
</evidence>
<dbReference type="AlphaFoldDB" id="A0A097QSF6"/>
<evidence type="ECO:0000256" key="1">
    <source>
        <dbReference type="SAM" id="Phobius"/>
    </source>
</evidence>
<sequence length="335" mass="37410">MRAEIVLALCILIFYLGTTPVSAAPFWLKPGTYVNYTVVVPEDARFGINDIMVKVDMLNERSFEALSRYLNVSRGENYVTVLWPMGTSYLSFKVLSVDNTTAKIRVRLELHNVVIESPDIANASVLVFSEVLTLDLETGAYIVNGTPVARPSFFIDPSAPPEPGALLLNVTVPEGGNWVMRVENLSYSRYKDFEVLTYLRTFHPPFIYLESDVVPFSLSGPNYSCSGGTSFSALYDSSTGLMIASDLSATPPEFVLMGIIRSSMEDVNASRALRRFLSEGADKRWLQGWNLYATNVGFPEERSLERPTSPLAYYFAFTVLVAFAVGFRDFRRWIG</sequence>
<organism evidence="2 3">
    <name type="scientific">Thermococcus eurythermalis</name>
    <dbReference type="NCBI Taxonomy" id="1505907"/>
    <lineage>
        <taxon>Archaea</taxon>
        <taxon>Methanobacteriati</taxon>
        <taxon>Methanobacteriota</taxon>
        <taxon>Thermococci</taxon>
        <taxon>Thermococcales</taxon>
        <taxon>Thermococcaceae</taxon>
        <taxon>Thermococcus</taxon>
    </lineage>
</organism>
<dbReference type="GeneID" id="25152410"/>
<dbReference type="OrthoDB" id="95181at2157"/>
<reference evidence="2 3" key="1">
    <citation type="journal article" date="2015" name="Int. J. Syst. Evol. Microbiol.">
        <title>Thermococcus eurythermalis sp. nov., a conditional piezophilic hyperthermophilic archaeon with a wide temperature range isolated from an oil-immersed chimney in the Guaymas Basin.</title>
        <authorList>
            <person name="Zhao W."/>
            <person name="Zeng X."/>
            <person name="Xiao X."/>
        </authorList>
    </citation>
    <scope>NUCLEOTIDE SEQUENCE [LARGE SCALE GENOMIC DNA]</scope>
    <source>
        <strain evidence="2 3">A501</strain>
    </source>
</reference>
<gene>
    <name evidence="2" type="ORF">TEU_03045</name>
</gene>
<dbReference type="EMBL" id="CP008887">
    <property type="protein sequence ID" value="AIU69401.1"/>
    <property type="molecule type" value="Genomic_DNA"/>
</dbReference>
<dbReference type="RefSeq" id="WP_050002382.1">
    <property type="nucleotide sequence ID" value="NZ_CP008887.1"/>
</dbReference>
<dbReference type="KEGG" id="teu:TEU_03045"/>
<keyword evidence="1" id="KW-0472">Membrane</keyword>
<protein>
    <submittedName>
        <fullName evidence="2">Uncharacterized protein</fullName>
    </submittedName>
</protein>
<evidence type="ECO:0000313" key="2">
    <source>
        <dbReference type="EMBL" id="AIU69401.1"/>
    </source>
</evidence>
<proteinExistence type="predicted"/>
<keyword evidence="3" id="KW-1185">Reference proteome</keyword>
<accession>A0A097QSF6</accession>
<keyword evidence="1" id="KW-0812">Transmembrane</keyword>